<dbReference type="SUPFAM" id="SSF82153">
    <property type="entry name" value="FAS1 domain"/>
    <property type="match status" value="1"/>
</dbReference>
<accession>A0A7S0TAN2</accession>
<dbReference type="PROSITE" id="PS50213">
    <property type="entry name" value="FAS1"/>
    <property type="match status" value="1"/>
</dbReference>
<protein>
    <recommendedName>
        <fullName evidence="2">FAS1 domain-containing protein</fullName>
    </recommendedName>
</protein>
<keyword evidence="1" id="KW-0732">Signal</keyword>
<sequence>MNIKISAVFSSLLLSGVVADESCKSVSEIVCSDYKNFCGLLTATGTTDDFDQDKVTVFVPTDGAVSSMDFLVSLEDEKLTEVVLYHLYEKELPTDKMECYAGYNTIGMASGKDSRTVCVDELPAYQKGGANPKERRPAFVSTNIEACNGIIHVLDTVMLPNGYQDYEVAASSGSSKSGSNSASSTGTRLLQSGWFAIAAGIMSMYL</sequence>
<feature type="domain" description="FAS1" evidence="2">
    <location>
        <begin position="10"/>
        <end position="158"/>
    </location>
</feature>
<organism evidence="3">
    <name type="scientific">Pseudo-nitzschia delicatissima</name>
    <dbReference type="NCBI Taxonomy" id="44447"/>
    <lineage>
        <taxon>Eukaryota</taxon>
        <taxon>Sar</taxon>
        <taxon>Stramenopiles</taxon>
        <taxon>Ochrophyta</taxon>
        <taxon>Bacillariophyta</taxon>
        <taxon>Bacillariophyceae</taxon>
        <taxon>Bacillariophycidae</taxon>
        <taxon>Bacillariales</taxon>
        <taxon>Bacillariaceae</taxon>
        <taxon>Pseudo-nitzschia</taxon>
    </lineage>
</organism>
<dbReference type="EMBL" id="HBFG01001998">
    <property type="protein sequence ID" value="CAD8730018.1"/>
    <property type="molecule type" value="Transcribed_RNA"/>
</dbReference>
<evidence type="ECO:0000313" key="3">
    <source>
        <dbReference type="EMBL" id="CAD8730018.1"/>
    </source>
</evidence>
<feature type="chain" id="PRO_5030916819" description="FAS1 domain-containing protein" evidence="1">
    <location>
        <begin position="20"/>
        <end position="206"/>
    </location>
</feature>
<dbReference type="Pfam" id="PF02469">
    <property type="entry name" value="Fasciclin"/>
    <property type="match status" value="1"/>
</dbReference>
<dbReference type="AlphaFoldDB" id="A0A7S0TAN2"/>
<reference evidence="3" key="1">
    <citation type="submission" date="2021-01" db="EMBL/GenBank/DDBJ databases">
        <authorList>
            <person name="Corre E."/>
            <person name="Pelletier E."/>
            <person name="Niang G."/>
            <person name="Scheremetjew M."/>
            <person name="Finn R."/>
            <person name="Kale V."/>
            <person name="Holt S."/>
            <person name="Cochrane G."/>
            <person name="Meng A."/>
            <person name="Brown T."/>
            <person name="Cohen L."/>
        </authorList>
    </citation>
    <scope>NUCLEOTIDE SEQUENCE</scope>
    <source>
        <strain evidence="3">B596</strain>
    </source>
</reference>
<dbReference type="Gene3D" id="2.30.180.10">
    <property type="entry name" value="FAS1 domain"/>
    <property type="match status" value="1"/>
</dbReference>
<proteinExistence type="predicted"/>
<dbReference type="InterPro" id="IPR036378">
    <property type="entry name" value="FAS1_dom_sf"/>
</dbReference>
<name>A0A7S0TAN2_9STRA</name>
<evidence type="ECO:0000256" key="1">
    <source>
        <dbReference type="SAM" id="SignalP"/>
    </source>
</evidence>
<feature type="signal peptide" evidence="1">
    <location>
        <begin position="1"/>
        <end position="19"/>
    </location>
</feature>
<evidence type="ECO:0000259" key="2">
    <source>
        <dbReference type="PROSITE" id="PS50213"/>
    </source>
</evidence>
<dbReference type="InterPro" id="IPR000782">
    <property type="entry name" value="FAS1_domain"/>
</dbReference>
<gene>
    <name evidence="3" type="ORF">PDEL0327_LOCUS1511</name>
</gene>
<dbReference type="SMART" id="SM00554">
    <property type="entry name" value="FAS1"/>
    <property type="match status" value="1"/>
</dbReference>